<evidence type="ECO:0000313" key="2">
    <source>
        <dbReference type="EMBL" id="MBE7942180.1"/>
    </source>
</evidence>
<keyword evidence="1" id="KW-0472">Membrane</keyword>
<sequence length="134" mass="14422">MTTLTQTAGQSLQPRRSLRGLDTAHISATLLMAAIAAALIVVANQVVENWTDGHLLAAWILMWAVSFGLLALMVAPARRSAARLSATIRGWGAARRQRAQDEAYWNAALADARIMADISRAMSHAADDEVRASI</sequence>
<keyword evidence="3" id="KW-1185">Reference proteome</keyword>
<gene>
    <name evidence="2" type="ORF">IM725_16525</name>
</gene>
<feature type="transmembrane region" description="Helical" evidence="1">
    <location>
        <begin position="55"/>
        <end position="75"/>
    </location>
</feature>
<dbReference type="Proteomes" id="UP000715965">
    <property type="component" value="Unassembled WGS sequence"/>
</dbReference>
<name>A0ABR9SIK2_9BURK</name>
<accession>A0ABR9SIK2</accession>
<keyword evidence="1" id="KW-1133">Transmembrane helix</keyword>
<proteinExistence type="predicted"/>
<protein>
    <submittedName>
        <fullName evidence="2">Uncharacterized protein</fullName>
    </submittedName>
</protein>
<keyword evidence="1" id="KW-0812">Transmembrane</keyword>
<dbReference type="RefSeq" id="WP_193781736.1">
    <property type="nucleotide sequence ID" value="NZ_JADDOJ010000083.1"/>
</dbReference>
<evidence type="ECO:0000313" key="3">
    <source>
        <dbReference type="Proteomes" id="UP000715965"/>
    </source>
</evidence>
<evidence type="ECO:0000256" key="1">
    <source>
        <dbReference type="SAM" id="Phobius"/>
    </source>
</evidence>
<comment type="caution">
    <text evidence="2">The sequence shown here is derived from an EMBL/GenBank/DDBJ whole genome shotgun (WGS) entry which is preliminary data.</text>
</comment>
<dbReference type="EMBL" id="JADDOJ010000083">
    <property type="protein sequence ID" value="MBE7942180.1"/>
    <property type="molecule type" value="Genomic_DNA"/>
</dbReference>
<organism evidence="2 3">
    <name type="scientific">Ramlibacter aquaticus</name>
    <dbReference type="NCBI Taxonomy" id="2780094"/>
    <lineage>
        <taxon>Bacteria</taxon>
        <taxon>Pseudomonadati</taxon>
        <taxon>Pseudomonadota</taxon>
        <taxon>Betaproteobacteria</taxon>
        <taxon>Burkholderiales</taxon>
        <taxon>Comamonadaceae</taxon>
        <taxon>Ramlibacter</taxon>
    </lineage>
</organism>
<reference evidence="2 3" key="1">
    <citation type="submission" date="2020-10" db="EMBL/GenBank/DDBJ databases">
        <title>Draft genome of Ramlibacter aquaticus LMG 30558.</title>
        <authorList>
            <person name="Props R."/>
        </authorList>
    </citation>
    <scope>NUCLEOTIDE SEQUENCE [LARGE SCALE GENOMIC DNA]</scope>
    <source>
        <strain evidence="2 3">LMG 30558</strain>
    </source>
</reference>
<feature type="transmembrane region" description="Helical" evidence="1">
    <location>
        <begin position="21"/>
        <end position="43"/>
    </location>
</feature>